<reference evidence="3" key="1">
    <citation type="submission" date="2021-02" db="EMBL/GenBank/DDBJ databases">
        <authorList>
            <person name="Nowell W R."/>
        </authorList>
    </citation>
    <scope>NUCLEOTIDE SEQUENCE</scope>
</reference>
<name>A0A8S2XAB0_9BILA</name>
<organism evidence="3 4">
    <name type="scientific">Didymodactylos carnosus</name>
    <dbReference type="NCBI Taxonomy" id="1234261"/>
    <lineage>
        <taxon>Eukaryota</taxon>
        <taxon>Metazoa</taxon>
        <taxon>Spiralia</taxon>
        <taxon>Gnathifera</taxon>
        <taxon>Rotifera</taxon>
        <taxon>Eurotatoria</taxon>
        <taxon>Bdelloidea</taxon>
        <taxon>Philodinida</taxon>
        <taxon>Philodinidae</taxon>
        <taxon>Didymodactylos</taxon>
    </lineage>
</organism>
<dbReference type="EMBL" id="CAJOBA010090504">
    <property type="protein sequence ID" value="CAF4482475.1"/>
    <property type="molecule type" value="Genomic_DNA"/>
</dbReference>
<comment type="caution">
    <text evidence="3">The sequence shown here is derived from an EMBL/GenBank/DDBJ whole genome shotgun (WGS) entry which is preliminary data.</text>
</comment>
<feature type="compositionally biased region" description="Basic and acidic residues" evidence="1">
    <location>
        <begin position="7"/>
        <end position="23"/>
    </location>
</feature>
<evidence type="ECO:0000313" key="2">
    <source>
        <dbReference type="EMBL" id="CAF1643411.1"/>
    </source>
</evidence>
<evidence type="ECO:0000313" key="3">
    <source>
        <dbReference type="EMBL" id="CAF4482475.1"/>
    </source>
</evidence>
<feature type="region of interest" description="Disordered" evidence="1">
    <location>
        <begin position="1"/>
        <end position="24"/>
    </location>
</feature>
<sequence length="60" mass="6831">MTNESMEQEHLNRLGDVQNEPRRMLQPVDGYEKVPLVSIEQAIAPLVGLVPDIERRAYIA</sequence>
<feature type="non-terminal residue" evidence="3">
    <location>
        <position position="60"/>
    </location>
</feature>
<dbReference type="AlphaFoldDB" id="A0A8S2XAB0"/>
<evidence type="ECO:0000256" key="1">
    <source>
        <dbReference type="SAM" id="MobiDB-lite"/>
    </source>
</evidence>
<dbReference type="EMBL" id="CAJNOK010063265">
    <property type="protein sequence ID" value="CAF1643411.1"/>
    <property type="molecule type" value="Genomic_DNA"/>
</dbReference>
<accession>A0A8S2XAB0</accession>
<gene>
    <name evidence="2" type="ORF">OVA965_LOCUS44419</name>
    <name evidence="3" type="ORF">TMI583_LOCUS47206</name>
</gene>
<dbReference type="Proteomes" id="UP000677228">
    <property type="component" value="Unassembled WGS sequence"/>
</dbReference>
<proteinExistence type="predicted"/>
<evidence type="ECO:0000313" key="4">
    <source>
        <dbReference type="Proteomes" id="UP000682733"/>
    </source>
</evidence>
<dbReference type="Proteomes" id="UP000682733">
    <property type="component" value="Unassembled WGS sequence"/>
</dbReference>
<protein>
    <submittedName>
        <fullName evidence="3">Uncharacterized protein</fullName>
    </submittedName>
</protein>